<accession>A0AAV9V6E7</accession>
<keyword evidence="2" id="KW-1185">Reference proteome</keyword>
<evidence type="ECO:0000313" key="2">
    <source>
        <dbReference type="Proteomes" id="UP001375240"/>
    </source>
</evidence>
<dbReference type="AlphaFoldDB" id="A0AAV9V6E7"/>
<proteinExistence type="predicted"/>
<evidence type="ECO:0000313" key="1">
    <source>
        <dbReference type="EMBL" id="KAK6354818.1"/>
    </source>
</evidence>
<organism evidence="1 2">
    <name type="scientific">Orbilia brochopaga</name>
    <dbReference type="NCBI Taxonomy" id="3140254"/>
    <lineage>
        <taxon>Eukaryota</taxon>
        <taxon>Fungi</taxon>
        <taxon>Dikarya</taxon>
        <taxon>Ascomycota</taxon>
        <taxon>Pezizomycotina</taxon>
        <taxon>Orbiliomycetes</taxon>
        <taxon>Orbiliales</taxon>
        <taxon>Orbiliaceae</taxon>
        <taxon>Orbilia</taxon>
    </lineage>
</organism>
<sequence>MNSRLLASMLSKRCSLHRYNQSRIPVLTCGRIYVPTIRSANIVRNFSDSQQPTSLLASEAIAVELRKVNIEYTSLGGPALAAIYGDISAEEVFESSWSLGDPLYSFLHEYPDIGVEEPEGIWHQNLNNLGVRHWRNYKHFKACIDANVFKLWEALYVHSKAFKELIDEEEKDVINDWRPNRYPPYDCSLWTWMYQMIERGFLERSDIDKLPESLRLQDAVPGSEAPDIEQT</sequence>
<dbReference type="EMBL" id="JAVHNQ010000002">
    <property type="protein sequence ID" value="KAK6354818.1"/>
    <property type="molecule type" value="Genomic_DNA"/>
</dbReference>
<name>A0AAV9V6E7_9PEZI</name>
<gene>
    <name evidence="1" type="ORF">TWF696_003951</name>
</gene>
<dbReference type="Proteomes" id="UP001375240">
    <property type="component" value="Unassembled WGS sequence"/>
</dbReference>
<reference evidence="1 2" key="1">
    <citation type="submission" date="2019-10" db="EMBL/GenBank/DDBJ databases">
        <authorList>
            <person name="Palmer J.M."/>
        </authorList>
    </citation>
    <scope>NUCLEOTIDE SEQUENCE [LARGE SCALE GENOMIC DNA]</scope>
    <source>
        <strain evidence="1 2">TWF696</strain>
    </source>
</reference>
<comment type="caution">
    <text evidence="1">The sequence shown here is derived from an EMBL/GenBank/DDBJ whole genome shotgun (WGS) entry which is preliminary data.</text>
</comment>
<protein>
    <submittedName>
        <fullName evidence="1">Uncharacterized protein</fullName>
    </submittedName>
</protein>